<comment type="caution">
    <text evidence="1">The sequence shown here is derived from an EMBL/GenBank/DDBJ whole genome shotgun (WGS) entry which is preliminary data.</text>
</comment>
<name>A0A4U8T8A1_9HELI</name>
<dbReference type="RefSeq" id="WP_034356750.1">
    <property type="nucleotide sequence ID" value="NZ_JRPR02000013.1"/>
</dbReference>
<dbReference type="EMBL" id="JRPR02000013">
    <property type="protein sequence ID" value="TLD94927.1"/>
    <property type="molecule type" value="Genomic_DNA"/>
</dbReference>
<proteinExistence type="predicted"/>
<accession>A0A4U8T8A1</accession>
<evidence type="ECO:0000313" key="2">
    <source>
        <dbReference type="Proteomes" id="UP000029733"/>
    </source>
</evidence>
<dbReference type="AlphaFoldDB" id="A0A4U8T8A1"/>
<reference evidence="1 2" key="1">
    <citation type="journal article" date="2014" name="Genome Announc.">
        <title>Draft genome sequences of eight enterohepatic helicobacter species isolated from both laboratory and wild rodents.</title>
        <authorList>
            <person name="Sheh A."/>
            <person name="Shen Z."/>
            <person name="Fox J.G."/>
        </authorList>
    </citation>
    <scope>NUCLEOTIDE SEQUENCE [LARGE SCALE GENOMIC DNA]</scope>
    <source>
        <strain evidence="1 2">MIT 09-6949</strain>
    </source>
</reference>
<protein>
    <submittedName>
        <fullName evidence="1">Uncharacterized protein</fullName>
    </submittedName>
</protein>
<evidence type="ECO:0000313" key="1">
    <source>
        <dbReference type="EMBL" id="TLD94927.1"/>
    </source>
</evidence>
<organism evidence="1 2">
    <name type="scientific">Helicobacter jaachi</name>
    <dbReference type="NCBI Taxonomy" id="1677920"/>
    <lineage>
        <taxon>Bacteria</taxon>
        <taxon>Pseudomonadati</taxon>
        <taxon>Campylobacterota</taxon>
        <taxon>Epsilonproteobacteria</taxon>
        <taxon>Campylobacterales</taxon>
        <taxon>Helicobacteraceae</taxon>
        <taxon>Helicobacter</taxon>
    </lineage>
</organism>
<dbReference type="Proteomes" id="UP000029733">
    <property type="component" value="Unassembled WGS sequence"/>
</dbReference>
<keyword evidence="2" id="KW-1185">Reference proteome</keyword>
<sequence>MILKEQTGTFYLPQQTWEDIKFLSQYFGISKSCVIERVLYAKEKGYEKAAHYTSKSKKKVSPKANKSSKAKKICAPKLEESLFDYRARAVYEMAF</sequence>
<gene>
    <name evidence="1" type="ORF">LS71_008890</name>
</gene>